<comment type="caution">
    <text evidence="2">The sequence shown here is derived from an EMBL/GenBank/DDBJ whole genome shotgun (WGS) entry which is preliminary data.</text>
</comment>
<accession>A0ABV6PA68</accession>
<sequence>MSPEWVTALATVAMLIIAIAAAWYARSQWQESQSMRKHAQDEAARLRAAGLNAWWLSIEETPGSKKWGVVVDNSSNAAFYDLELQCRSKQDSRHLRMRIAPPGTYFIESTYQQSNDGWGYPEYLPQSSVRQSPILNARDRNFMIESLIFTDSAAVRWEVTPEEGLKKLS</sequence>
<dbReference type="RefSeq" id="WP_377458867.1">
    <property type="nucleotide sequence ID" value="NZ_JBHLUB010000028.1"/>
</dbReference>
<evidence type="ECO:0008006" key="4">
    <source>
        <dbReference type="Google" id="ProtNLM"/>
    </source>
</evidence>
<keyword evidence="1" id="KW-1133">Transmembrane helix</keyword>
<organism evidence="2 3">
    <name type="scientific">Micrococcoides hystricis</name>
    <dbReference type="NCBI Taxonomy" id="1572761"/>
    <lineage>
        <taxon>Bacteria</taxon>
        <taxon>Bacillati</taxon>
        <taxon>Actinomycetota</taxon>
        <taxon>Actinomycetes</taxon>
        <taxon>Micrococcales</taxon>
        <taxon>Micrococcaceae</taxon>
        <taxon>Micrococcoides</taxon>
    </lineage>
</organism>
<reference evidence="2 3" key="1">
    <citation type="submission" date="2024-09" db="EMBL/GenBank/DDBJ databases">
        <authorList>
            <person name="Sun Q."/>
            <person name="Mori K."/>
        </authorList>
    </citation>
    <scope>NUCLEOTIDE SEQUENCE [LARGE SCALE GENOMIC DNA]</scope>
    <source>
        <strain evidence="2 3">NCAIM B.02604</strain>
    </source>
</reference>
<evidence type="ECO:0000313" key="2">
    <source>
        <dbReference type="EMBL" id="MFC0582016.1"/>
    </source>
</evidence>
<evidence type="ECO:0000313" key="3">
    <source>
        <dbReference type="Proteomes" id="UP001589862"/>
    </source>
</evidence>
<keyword evidence="1" id="KW-0812">Transmembrane</keyword>
<dbReference type="EMBL" id="JBHLUB010000028">
    <property type="protein sequence ID" value="MFC0582016.1"/>
    <property type="molecule type" value="Genomic_DNA"/>
</dbReference>
<proteinExistence type="predicted"/>
<feature type="transmembrane region" description="Helical" evidence="1">
    <location>
        <begin position="6"/>
        <end position="25"/>
    </location>
</feature>
<protein>
    <recommendedName>
        <fullName evidence="4">DUF2550 family protein</fullName>
    </recommendedName>
</protein>
<evidence type="ECO:0000256" key="1">
    <source>
        <dbReference type="SAM" id="Phobius"/>
    </source>
</evidence>
<gene>
    <name evidence="2" type="ORF">ACFFFR_06420</name>
</gene>
<dbReference type="Proteomes" id="UP001589862">
    <property type="component" value="Unassembled WGS sequence"/>
</dbReference>
<keyword evidence="3" id="KW-1185">Reference proteome</keyword>
<keyword evidence="1" id="KW-0472">Membrane</keyword>
<name>A0ABV6PA68_9MICC</name>